<proteinExistence type="predicted"/>
<comment type="caution">
    <text evidence="1">The sequence shown here is derived from an EMBL/GenBank/DDBJ whole genome shotgun (WGS) entry which is preliminary data.</text>
</comment>
<dbReference type="Proteomes" id="UP000335415">
    <property type="component" value="Unassembled WGS sequence"/>
</dbReference>
<dbReference type="OrthoDB" id="6835762at2"/>
<dbReference type="PANTHER" id="PTHR38785:SF1">
    <property type="entry name" value="HOMOLOG OF VIRK"/>
    <property type="match status" value="1"/>
</dbReference>
<gene>
    <name evidence="1" type="ORF">FJU30_15670</name>
</gene>
<keyword evidence="2" id="KW-1185">Reference proteome</keyword>
<accession>A0A5J5FWX9</accession>
<sequence>MSQFVAPLTTNRITNGRQLILALASGDITPSKEWKKIHFRLKFLCRSLLNWRVTLSLADTLASNFWMEKMLHVQPDLPCKLHRPYLTAKMSKLECLFALRDHYTFITQRMPVKMLLGYLNEDPIVLGSAVNKQGNKIMLKMSSMSSLNKEGETTVLACNASGVILAKITFTLMNYYQRPTLFIGGLQGADREVPHTEIHETTKSCYGLFPKRLALEGVCSLAHYLGISQIIAVGNAGHIYQNWRYRNKKKDELHADYDQFWSSIGGEEITAGYFQLPLRIARKSIESIASKKRAEYRRRYQLLDELEHEMSQWFQ</sequence>
<dbReference type="RefSeq" id="WP_150435920.1">
    <property type="nucleotide sequence ID" value="NZ_VYKJ01000008.1"/>
</dbReference>
<dbReference type="PANTHER" id="PTHR38785">
    <property type="entry name" value="HOMOLOG OF VIRK"/>
    <property type="match status" value="1"/>
</dbReference>
<evidence type="ECO:0000313" key="1">
    <source>
        <dbReference type="EMBL" id="KAA8998442.1"/>
    </source>
</evidence>
<organism evidence="1 2">
    <name type="scientific">Affinibrenneria salicis</name>
    <dbReference type="NCBI Taxonomy" id="2590031"/>
    <lineage>
        <taxon>Bacteria</taxon>
        <taxon>Pseudomonadati</taxon>
        <taxon>Pseudomonadota</taxon>
        <taxon>Gammaproteobacteria</taxon>
        <taxon>Enterobacterales</taxon>
        <taxon>Pectobacteriaceae</taxon>
        <taxon>Affinibrenneria</taxon>
    </lineage>
</organism>
<dbReference type="EMBL" id="VYKJ01000008">
    <property type="protein sequence ID" value="KAA8998442.1"/>
    <property type="molecule type" value="Genomic_DNA"/>
</dbReference>
<name>A0A5J5FWX9_9GAMM</name>
<dbReference type="GO" id="GO:0006974">
    <property type="term" value="P:DNA damage response"/>
    <property type="evidence" value="ECO:0007669"/>
    <property type="project" value="TreeGrafter"/>
</dbReference>
<dbReference type="InterPro" id="IPR007488">
    <property type="entry name" value="DUF535"/>
</dbReference>
<dbReference type="AlphaFoldDB" id="A0A5J5FWX9"/>
<reference evidence="1 2" key="1">
    <citation type="submission" date="2019-09" db="EMBL/GenBank/DDBJ databases">
        <authorList>
            <person name="Li Y."/>
        </authorList>
    </citation>
    <scope>NUCLEOTIDE SEQUENCE [LARGE SCALE GENOMIC DNA]</scope>
    <source>
        <strain evidence="1 2">L3-3HA</strain>
    </source>
</reference>
<dbReference type="Pfam" id="PF04393">
    <property type="entry name" value="DUF535"/>
    <property type="match status" value="1"/>
</dbReference>
<evidence type="ECO:0000313" key="2">
    <source>
        <dbReference type="Proteomes" id="UP000335415"/>
    </source>
</evidence>
<protein>
    <submittedName>
        <fullName evidence="1">DUF535 domain-containing protein</fullName>
    </submittedName>
</protein>